<proteinExistence type="predicted"/>
<dbReference type="Gramene" id="MELO3C014405.2.1">
    <property type="protein sequence ID" value="MELO3C014405.2.1"/>
    <property type="gene ID" value="MELO3C014405.2"/>
</dbReference>
<dbReference type="EnsemblPlants" id="MELO3C014405.2.1">
    <property type="protein sequence ID" value="MELO3C014405.2.1"/>
    <property type="gene ID" value="MELO3C014405.2"/>
</dbReference>
<accession>A0A9I9D8L0</accession>
<reference evidence="1" key="1">
    <citation type="submission" date="2023-03" db="UniProtKB">
        <authorList>
            <consortium name="EnsemblPlants"/>
        </authorList>
    </citation>
    <scope>IDENTIFICATION</scope>
</reference>
<sequence>MVFLHHGDETLAAISENQRVQDDFSFAPALPQPQLLQPTSLGAASRAVAGVVAGATIFSAAVDRSSNSSATITL</sequence>
<dbReference type="AlphaFoldDB" id="A0A9I9D8L0"/>
<name>A0A9I9D8L0_CUCME</name>
<organism evidence="1">
    <name type="scientific">Cucumis melo</name>
    <name type="common">Muskmelon</name>
    <dbReference type="NCBI Taxonomy" id="3656"/>
    <lineage>
        <taxon>Eukaryota</taxon>
        <taxon>Viridiplantae</taxon>
        <taxon>Streptophyta</taxon>
        <taxon>Embryophyta</taxon>
        <taxon>Tracheophyta</taxon>
        <taxon>Spermatophyta</taxon>
        <taxon>Magnoliopsida</taxon>
        <taxon>eudicotyledons</taxon>
        <taxon>Gunneridae</taxon>
        <taxon>Pentapetalae</taxon>
        <taxon>rosids</taxon>
        <taxon>fabids</taxon>
        <taxon>Cucurbitales</taxon>
        <taxon>Cucurbitaceae</taxon>
        <taxon>Benincaseae</taxon>
        <taxon>Cucumis</taxon>
    </lineage>
</organism>
<evidence type="ECO:0000313" key="1">
    <source>
        <dbReference type="EnsemblPlants" id="MELO3C014405.2.1"/>
    </source>
</evidence>
<protein>
    <submittedName>
        <fullName evidence="1">Uncharacterized protein</fullName>
    </submittedName>
</protein>